<dbReference type="SUPFAM" id="SSF56349">
    <property type="entry name" value="DNA breaking-rejoining enzymes"/>
    <property type="match status" value="1"/>
</dbReference>
<dbReference type="GO" id="GO:0015074">
    <property type="term" value="P:DNA integration"/>
    <property type="evidence" value="ECO:0007669"/>
    <property type="project" value="InterPro"/>
</dbReference>
<organism evidence="3 4">
    <name type="scientific">Pseudomonas syringae pv. castaneae</name>
    <dbReference type="NCBI Taxonomy" id="264450"/>
    <lineage>
        <taxon>Bacteria</taxon>
        <taxon>Pseudomonadati</taxon>
        <taxon>Pseudomonadota</taxon>
        <taxon>Gammaproteobacteria</taxon>
        <taxon>Pseudomonadales</taxon>
        <taxon>Pseudomonadaceae</taxon>
        <taxon>Pseudomonas</taxon>
        <taxon>Pseudomonas syringae</taxon>
    </lineage>
</organism>
<gene>
    <name evidence="3" type="ORF">ALO79_04182</name>
</gene>
<dbReference type="GO" id="GO:0006310">
    <property type="term" value="P:DNA recombination"/>
    <property type="evidence" value="ECO:0007669"/>
    <property type="project" value="UniProtKB-KW"/>
</dbReference>
<dbReference type="Pfam" id="PF00589">
    <property type="entry name" value="Phage_integrase"/>
    <property type="match status" value="1"/>
</dbReference>
<protein>
    <recommendedName>
        <fullName evidence="2">Tyr recombinase domain-containing protein</fullName>
    </recommendedName>
</protein>
<dbReference type="Proteomes" id="UP000050381">
    <property type="component" value="Unassembled WGS sequence"/>
</dbReference>
<evidence type="ECO:0000259" key="2">
    <source>
        <dbReference type="Pfam" id="PF00589"/>
    </source>
</evidence>
<sequence>MPEGRQTVSRQEYIRYTPQRASVIGGKVIWRQPEGSPIVDGLPQIFWADGLPWREANLWLMLQATQARKDIATIKSKSASIYAYSKWLEEAEVDWRDFPTRESDRCLVKYRGYLIKSRKANLIAPSTTSQRMRVVIQFYRWLRHTSLLSPEWPMWRESFINIKRSNEFGLERTFTVNTTSLSIPNKSTVGEKLEDGLFPVSEHDRAKILEIAQSLAPREIHLMLMVGFFTGMRIQTIASLAIQTLENAVEDPATPELYRLAVGPGASPPVSTKNDVTGHVWITKSLLDELIVYCYSADRLLRQAKAKPENRDLVFITRRGNPYADRNKDRSPAINVSMSTLRKIGRKHGISALKVFKFHQTRCTFATELARLAVKAGGAIHAIGIVKDALLHRDESTTIKYIKFIERTPIKISMANDFTKAFLGVTNESDNVL</sequence>
<comment type="caution">
    <text evidence="3">The sequence shown here is derived from an EMBL/GenBank/DDBJ whole genome shotgun (WGS) entry which is preliminary data.</text>
</comment>
<evidence type="ECO:0000256" key="1">
    <source>
        <dbReference type="ARBA" id="ARBA00023172"/>
    </source>
</evidence>
<dbReference type="CDD" id="cd00397">
    <property type="entry name" value="DNA_BRE_C"/>
    <property type="match status" value="1"/>
</dbReference>
<dbReference type="AlphaFoldDB" id="A0A0P9NW94"/>
<dbReference type="InterPro" id="IPR011010">
    <property type="entry name" value="DNA_brk_join_enz"/>
</dbReference>
<reference evidence="3 4" key="1">
    <citation type="submission" date="2015-09" db="EMBL/GenBank/DDBJ databases">
        <title>Genome announcement of multiple Pseudomonas syringae strains.</title>
        <authorList>
            <person name="Thakur S."/>
            <person name="Wang P.W."/>
            <person name="Gong Y."/>
            <person name="Weir B.S."/>
            <person name="Guttman D.S."/>
        </authorList>
    </citation>
    <scope>NUCLEOTIDE SEQUENCE [LARGE SCALE GENOMIC DNA]</scope>
    <source>
        <strain evidence="3 4">ICMP9419</strain>
    </source>
</reference>
<dbReference type="PATRIC" id="fig|264450.4.peg.4990"/>
<dbReference type="EMBL" id="LJQD01000550">
    <property type="protein sequence ID" value="KPW89464.1"/>
    <property type="molecule type" value="Genomic_DNA"/>
</dbReference>
<evidence type="ECO:0000313" key="3">
    <source>
        <dbReference type="EMBL" id="KPW89464.1"/>
    </source>
</evidence>
<dbReference type="InterPro" id="IPR013762">
    <property type="entry name" value="Integrase-like_cat_sf"/>
</dbReference>
<keyword evidence="1" id="KW-0233">DNA recombination</keyword>
<dbReference type="InterPro" id="IPR002104">
    <property type="entry name" value="Integrase_catalytic"/>
</dbReference>
<proteinExistence type="predicted"/>
<feature type="domain" description="Tyr recombinase" evidence="2">
    <location>
        <begin position="205"/>
        <end position="402"/>
    </location>
</feature>
<dbReference type="Gene3D" id="1.10.443.10">
    <property type="entry name" value="Intergrase catalytic core"/>
    <property type="match status" value="1"/>
</dbReference>
<accession>A0A0P9NW94</accession>
<evidence type="ECO:0000313" key="4">
    <source>
        <dbReference type="Proteomes" id="UP000050381"/>
    </source>
</evidence>
<name>A0A0P9NW94_PSESX</name>
<dbReference type="GO" id="GO:0003677">
    <property type="term" value="F:DNA binding"/>
    <property type="evidence" value="ECO:0007669"/>
    <property type="project" value="InterPro"/>
</dbReference>